<name>A0A517PBK2_9PLAN</name>
<keyword evidence="2" id="KW-1133">Transmembrane helix</keyword>
<evidence type="ECO:0000256" key="1">
    <source>
        <dbReference type="SAM" id="MobiDB-lite"/>
    </source>
</evidence>
<feature type="compositionally biased region" description="Polar residues" evidence="1">
    <location>
        <begin position="38"/>
        <end position="50"/>
    </location>
</feature>
<dbReference type="Proteomes" id="UP000318741">
    <property type="component" value="Chromosome"/>
</dbReference>
<dbReference type="KEGG" id="acaf:CA12_28420"/>
<dbReference type="EMBL" id="CP036265">
    <property type="protein sequence ID" value="QDT16736.1"/>
    <property type="molecule type" value="Genomic_DNA"/>
</dbReference>
<feature type="compositionally biased region" description="Basic and acidic residues" evidence="1">
    <location>
        <begin position="1"/>
        <end position="25"/>
    </location>
</feature>
<evidence type="ECO:0000313" key="3">
    <source>
        <dbReference type="EMBL" id="QDT16736.1"/>
    </source>
</evidence>
<protein>
    <submittedName>
        <fullName evidence="3">Uncharacterized protein</fullName>
    </submittedName>
</protein>
<feature type="region of interest" description="Disordered" evidence="1">
    <location>
        <begin position="1"/>
        <end position="50"/>
    </location>
</feature>
<sequence length="127" mass="13322">MVDPHPRDPAADRPVEDSPAGERFRPPGPHHIVDPAKVSQTPVLSPNAQEVSDAEAELMVTDAAEAGPAWASSRLIAGSIAIVLMVLTLALGAWLMGWLTEEGDEALNPTLFVAPITAPTDAAALRD</sequence>
<dbReference type="AlphaFoldDB" id="A0A517PBK2"/>
<keyword evidence="2" id="KW-0472">Membrane</keyword>
<accession>A0A517PBK2</accession>
<evidence type="ECO:0000256" key="2">
    <source>
        <dbReference type="SAM" id="Phobius"/>
    </source>
</evidence>
<organism evidence="3 4">
    <name type="scientific">Alienimonas californiensis</name>
    <dbReference type="NCBI Taxonomy" id="2527989"/>
    <lineage>
        <taxon>Bacteria</taxon>
        <taxon>Pseudomonadati</taxon>
        <taxon>Planctomycetota</taxon>
        <taxon>Planctomycetia</taxon>
        <taxon>Planctomycetales</taxon>
        <taxon>Planctomycetaceae</taxon>
        <taxon>Alienimonas</taxon>
    </lineage>
</organism>
<dbReference type="RefSeq" id="WP_145359673.1">
    <property type="nucleotide sequence ID" value="NZ_CP036265.1"/>
</dbReference>
<reference evidence="3 4" key="1">
    <citation type="submission" date="2019-02" db="EMBL/GenBank/DDBJ databases">
        <title>Deep-cultivation of Planctomycetes and their phenomic and genomic characterization uncovers novel biology.</title>
        <authorList>
            <person name="Wiegand S."/>
            <person name="Jogler M."/>
            <person name="Boedeker C."/>
            <person name="Pinto D."/>
            <person name="Vollmers J."/>
            <person name="Rivas-Marin E."/>
            <person name="Kohn T."/>
            <person name="Peeters S.H."/>
            <person name="Heuer A."/>
            <person name="Rast P."/>
            <person name="Oberbeckmann S."/>
            <person name="Bunk B."/>
            <person name="Jeske O."/>
            <person name="Meyerdierks A."/>
            <person name="Storesund J.E."/>
            <person name="Kallscheuer N."/>
            <person name="Luecker S."/>
            <person name="Lage O.M."/>
            <person name="Pohl T."/>
            <person name="Merkel B.J."/>
            <person name="Hornburger P."/>
            <person name="Mueller R.-W."/>
            <person name="Bruemmer F."/>
            <person name="Labrenz M."/>
            <person name="Spormann A.M."/>
            <person name="Op den Camp H."/>
            <person name="Overmann J."/>
            <person name="Amann R."/>
            <person name="Jetten M.S.M."/>
            <person name="Mascher T."/>
            <person name="Medema M.H."/>
            <person name="Devos D.P."/>
            <person name="Kaster A.-K."/>
            <person name="Ovreas L."/>
            <person name="Rohde M."/>
            <person name="Galperin M.Y."/>
            <person name="Jogler C."/>
        </authorList>
    </citation>
    <scope>NUCLEOTIDE SEQUENCE [LARGE SCALE GENOMIC DNA]</scope>
    <source>
        <strain evidence="3 4">CA12</strain>
    </source>
</reference>
<gene>
    <name evidence="3" type="ORF">CA12_28420</name>
</gene>
<evidence type="ECO:0000313" key="4">
    <source>
        <dbReference type="Proteomes" id="UP000318741"/>
    </source>
</evidence>
<proteinExistence type="predicted"/>
<feature type="transmembrane region" description="Helical" evidence="2">
    <location>
        <begin position="75"/>
        <end position="99"/>
    </location>
</feature>
<keyword evidence="4" id="KW-1185">Reference proteome</keyword>
<keyword evidence="2" id="KW-0812">Transmembrane</keyword>